<dbReference type="Proteomes" id="UP000275925">
    <property type="component" value="Unassembled WGS sequence"/>
</dbReference>
<keyword evidence="2" id="KW-1185">Reference proteome</keyword>
<proteinExistence type="predicted"/>
<reference evidence="1 2" key="1">
    <citation type="journal article" date="2019" name="ISME J.">
        <title>Genome analyses of uncultured TG2/ZB3 bacteria in 'Margulisbacteria' specifically attached to ectosymbiotic spirochetes of protists in the termite gut.</title>
        <authorList>
            <person name="Utami Y.D."/>
            <person name="Kuwahara H."/>
            <person name="Igai K."/>
            <person name="Murakami T."/>
            <person name="Sugaya K."/>
            <person name="Morikawa T."/>
            <person name="Nagura Y."/>
            <person name="Yuki M."/>
            <person name="Deevong P."/>
            <person name="Inoue T."/>
            <person name="Kihara K."/>
            <person name="Lo N."/>
            <person name="Yamada A."/>
            <person name="Ohkuma M."/>
            <person name="Hongoh Y."/>
        </authorList>
    </citation>
    <scope>NUCLEOTIDE SEQUENCE [LARGE SCALE GENOMIC DNA]</scope>
    <source>
        <strain evidence="1">NkOx7-02</strain>
    </source>
</reference>
<protein>
    <submittedName>
        <fullName evidence="1">Uncharacterized protein</fullName>
    </submittedName>
</protein>
<evidence type="ECO:0000313" key="1">
    <source>
        <dbReference type="EMBL" id="GBR75979.1"/>
    </source>
</evidence>
<name>A0A388TFZ4_9BACT</name>
<accession>A0A388TFZ4</accession>
<dbReference type="AlphaFoldDB" id="A0A388TFZ4"/>
<dbReference type="EMBL" id="BGZO01000012">
    <property type="protein sequence ID" value="GBR75979.1"/>
    <property type="molecule type" value="Genomic_DNA"/>
</dbReference>
<organism evidence="1 2">
    <name type="scientific">Candidatus Termititenax persephonae</name>
    <dbReference type="NCBI Taxonomy" id="2218525"/>
    <lineage>
        <taxon>Bacteria</taxon>
        <taxon>Bacillati</taxon>
        <taxon>Candidatus Margulisiibacteriota</taxon>
        <taxon>Candidatus Termititenacia</taxon>
        <taxon>Candidatus Termititenacales</taxon>
        <taxon>Candidatus Termititenacaceae</taxon>
        <taxon>Candidatus Termititenax</taxon>
    </lineage>
</organism>
<sequence length="380" mass="43312">MLQAKTIGFGFEKTKTNDLAAEILSNTIPFITSLKLPAGTGFRLGSVFDPNYPKNVNSSSGTNTMAAELGRGIRITDLNTISKLTGLNPQKINYVLGGTNLFWQKVDTVFYRNDWQGKNIPSESLWYDQPLCFFRQDTSGHFNMDILKPCSGKIDFPSDLNIAVSGRPLLLGGVKLDLYTPLTNNGLSPAEYFFLEDGRDARHLVKLPQVKDKEREKHFLGMEYFSQNPEQLAAARLGLPVIIPYKKDLFNIKNLYCGLRKCYPEHSRRWEVDEKRAEVHFPDGLDKNKYPHNVLAVDKNDNAYLMQFHGKPGQEGLTIEELQNYLLDFKMHSAIVTSNGLDVFVYDVRRNKYFSRSRGLADVLARRDRLAQHLLFVYEE</sequence>
<evidence type="ECO:0000313" key="2">
    <source>
        <dbReference type="Proteomes" id="UP000275925"/>
    </source>
</evidence>
<comment type="caution">
    <text evidence="1">The sequence shown here is derived from an EMBL/GenBank/DDBJ whole genome shotgun (WGS) entry which is preliminary data.</text>
</comment>
<gene>
    <name evidence="1" type="ORF">NO2_0599</name>
</gene>